<evidence type="ECO:0000256" key="9">
    <source>
        <dbReference type="ARBA" id="ARBA00023004"/>
    </source>
</evidence>
<evidence type="ECO:0000256" key="6">
    <source>
        <dbReference type="ARBA" id="ARBA00022723"/>
    </source>
</evidence>
<comment type="pathway">
    <text evidence="3">Hormone biosynthesis.</text>
</comment>
<dbReference type="InterPro" id="IPR036922">
    <property type="entry name" value="Rieske_2Fe-2S_sf"/>
</dbReference>
<evidence type="ECO:0000256" key="17">
    <source>
        <dbReference type="SAM" id="Phobius"/>
    </source>
</evidence>
<dbReference type="InterPro" id="IPR050584">
    <property type="entry name" value="Cholesterol_7-desaturase"/>
</dbReference>
<dbReference type="PANTHER" id="PTHR21266:SF32">
    <property type="entry name" value="CHOLESTEROL 7-DESATURASE NVD"/>
    <property type="match status" value="1"/>
</dbReference>
<keyword evidence="6" id="KW-0479">Metal-binding</keyword>
<dbReference type="GO" id="GO:0005737">
    <property type="term" value="C:cytoplasm"/>
    <property type="evidence" value="ECO:0007669"/>
    <property type="project" value="TreeGrafter"/>
</dbReference>
<comment type="catalytic activity">
    <reaction evidence="15">
        <text>cholesterol + NADH + O2 + H(+) = 7-dehydrocholesterol + NAD(+) + 2 H2O</text>
        <dbReference type="Rhea" id="RHEA:51644"/>
        <dbReference type="ChEBI" id="CHEBI:15377"/>
        <dbReference type="ChEBI" id="CHEBI:15378"/>
        <dbReference type="ChEBI" id="CHEBI:15379"/>
        <dbReference type="ChEBI" id="CHEBI:16113"/>
        <dbReference type="ChEBI" id="CHEBI:17759"/>
        <dbReference type="ChEBI" id="CHEBI:57540"/>
        <dbReference type="ChEBI" id="CHEBI:57945"/>
        <dbReference type="EC" id="1.14.19.21"/>
    </reaction>
    <physiologicalReaction direction="left-to-right" evidence="15">
        <dbReference type="Rhea" id="RHEA:51645"/>
    </physiologicalReaction>
</comment>
<dbReference type="SUPFAM" id="SSF55961">
    <property type="entry name" value="Bet v1-like"/>
    <property type="match status" value="1"/>
</dbReference>
<evidence type="ECO:0000256" key="12">
    <source>
        <dbReference type="ARBA" id="ARBA00025712"/>
    </source>
</evidence>
<keyword evidence="11 17" id="KW-0472">Membrane</keyword>
<comment type="catalytic activity">
    <reaction evidence="16">
        <text>cholesterol + NADPH + O2 + H(+) = 7-dehydrocholesterol + NADP(+) + 2 H2O</text>
        <dbReference type="Rhea" id="RHEA:45024"/>
        <dbReference type="ChEBI" id="CHEBI:15377"/>
        <dbReference type="ChEBI" id="CHEBI:15378"/>
        <dbReference type="ChEBI" id="CHEBI:15379"/>
        <dbReference type="ChEBI" id="CHEBI:16113"/>
        <dbReference type="ChEBI" id="CHEBI:17759"/>
        <dbReference type="ChEBI" id="CHEBI:57783"/>
        <dbReference type="ChEBI" id="CHEBI:58349"/>
        <dbReference type="EC" id="1.14.19.21"/>
    </reaction>
    <physiologicalReaction direction="left-to-right" evidence="16">
        <dbReference type="Rhea" id="RHEA:45025"/>
    </physiologicalReaction>
</comment>
<feature type="transmembrane region" description="Helical" evidence="17">
    <location>
        <begin position="52"/>
        <end position="76"/>
    </location>
</feature>
<accession>A0A087TW47</accession>
<dbReference type="SUPFAM" id="SSF50022">
    <property type="entry name" value="ISP domain"/>
    <property type="match status" value="1"/>
</dbReference>
<evidence type="ECO:0000256" key="4">
    <source>
        <dbReference type="ARBA" id="ARBA00022692"/>
    </source>
</evidence>
<dbReference type="Gene3D" id="2.102.10.10">
    <property type="entry name" value="Rieske [2Fe-2S] iron-sulphur domain"/>
    <property type="match status" value="1"/>
</dbReference>
<keyword evidence="8" id="KW-0560">Oxidoreductase</keyword>
<evidence type="ECO:0000313" key="20">
    <source>
        <dbReference type="Proteomes" id="UP000054359"/>
    </source>
</evidence>
<evidence type="ECO:0000256" key="3">
    <source>
        <dbReference type="ARBA" id="ARBA00004972"/>
    </source>
</evidence>
<evidence type="ECO:0000256" key="2">
    <source>
        <dbReference type="ARBA" id="ARBA00004370"/>
    </source>
</evidence>
<keyword evidence="5" id="KW-0001">2Fe-2S</keyword>
<evidence type="ECO:0000256" key="15">
    <source>
        <dbReference type="ARBA" id="ARBA00047853"/>
    </source>
</evidence>
<evidence type="ECO:0000313" key="19">
    <source>
        <dbReference type="EMBL" id="KFM69336.1"/>
    </source>
</evidence>
<dbReference type="InterPro" id="IPR045605">
    <property type="entry name" value="KshA-like_C"/>
</dbReference>
<evidence type="ECO:0000259" key="18">
    <source>
        <dbReference type="PROSITE" id="PS51296"/>
    </source>
</evidence>
<evidence type="ECO:0000256" key="5">
    <source>
        <dbReference type="ARBA" id="ARBA00022714"/>
    </source>
</evidence>
<gene>
    <name evidence="19" type="ORF">X975_24966</name>
</gene>
<protein>
    <recommendedName>
        <fullName evidence="14">cholesterol 7-desaturase</fullName>
        <ecNumber evidence="14">1.14.19.21</ecNumber>
    </recommendedName>
</protein>
<dbReference type="AlphaFoldDB" id="A0A087TW47"/>
<keyword evidence="9" id="KW-0408">Iron</keyword>
<dbReference type="UniPathway" id="UPA01020"/>
<dbReference type="PROSITE" id="PS51296">
    <property type="entry name" value="RIESKE"/>
    <property type="match status" value="1"/>
</dbReference>
<dbReference type="GO" id="GO:0016020">
    <property type="term" value="C:membrane"/>
    <property type="evidence" value="ECO:0007669"/>
    <property type="project" value="UniProtKB-SubCell"/>
</dbReference>
<dbReference type="Proteomes" id="UP000054359">
    <property type="component" value="Unassembled WGS sequence"/>
</dbReference>
<dbReference type="STRING" id="407821.A0A087TW47"/>
<proteinExistence type="inferred from homology"/>
<feature type="transmembrane region" description="Helical" evidence="17">
    <location>
        <begin position="125"/>
        <end position="146"/>
    </location>
</feature>
<sequence>MPGHSSDTQKPLETSSVCLNYVAEDMADERYYKNTTSEEWFNLLAFLSSGRITIPLLLLIIPTVLAISKLFWIWLVKYKLRYTLRITTVFFIFFLFLDLVCSLLCAYDVAHTLTESVNVPLREHIYFATLLSGTMFLTMIAVRYHWSMPLDIKRNLNSRERNHLKYPMVSYKNIERIIHNRVDQGNSEFMPPVYTNGWIPIIESRSLNKGSVIPVEALGQRFCVYRTEEGKAHIVDPYCPHLGADLSVGGCVVGENIQCPFHGWQFSGKDGVCRVIPYANKVPDIAKTKVWPTRERNGYIFVWYHAEDCSPDWEMPSIPDVEEGRWIFRGRTEHEAKCHIQEIPENGADVAHLHHLHSPSVFLGSKNKTESALSLWSLVANVWHEWEPIWEPDDERRHVARMQLKQHTRIGRFNVPFSSLKMNIEQIGPATVHMHMETFFGKAVLLQHITPLAPFRQKIIHLLYTEPSFRQFPADLFILAEAVMLERDIEIWNNKKFLKYPIILKEDTFIRKYRCWYSQFYSANS</sequence>
<dbReference type="GO" id="GO:0051537">
    <property type="term" value="F:2 iron, 2 sulfur cluster binding"/>
    <property type="evidence" value="ECO:0007669"/>
    <property type="project" value="UniProtKB-KW"/>
</dbReference>
<evidence type="ECO:0000256" key="13">
    <source>
        <dbReference type="ARBA" id="ARBA00025729"/>
    </source>
</evidence>
<evidence type="ECO:0000256" key="11">
    <source>
        <dbReference type="ARBA" id="ARBA00023136"/>
    </source>
</evidence>
<dbReference type="Gene3D" id="3.90.380.10">
    <property type="entry name" value="Naphthalene 1,2-dioxygenase Alpha Subunit, Chain A, domain 1"/>
    <property type="match status" value="1"/>
</dbReference>
<comment type="subcellular location">
    <subcellularLocation>
        <location evidence="2">Membrane</location>
    </subcellularLocation>
</comment>
<comment type="cofactor">
    <cofactor evidence="1">
        <name>Fe cation</name>
        <dbReference type="ChEBI" id="CHEBI:24875"/>
    </cofactor>
</comment>
<comment type="similarity">
    <text evidence="13">Belongs to the cholesterol 7-desaturase family.</text>
</comment>
<dbReference type="InterPro" id="IPR017941">
    <property type="entry name" value="Rieske_2Fe-2S"/>
</dbReference>
<dbReference type="GO" id="GO:0046872">
    <property type="term" value="F:metal ion binding"/>
    <property type="evidence" value="ECO:0007669"/>
    <property type="project" value="UniProtKB-KW"/>
</dbReference>
<dbReference type="EMBL" id="KK117016">
    <property type="protein sequence ID" value="KFM69336.1"/>
    <property type="molecule type" value="Genomic_DNA"/>
</dbReference>
<comment type="pathway">
    <text evidence="12">Steroid hormone biosynthesis; dafachronic acid biosynthesis.</text>
</comment>
<dbReference type="GO" id="GO:0008203">
    <property type="term" value="P:cholesterol metabolic process"/>
    <property type="evidence" value="ECO:0007669"/>
    <property type="project" value="InterPro"/>
</dbReference>
<evidence type="ECO:0000256" key="1">
    <source>
        <dbReference type="ARBA" id="ARBA00001962"/>
    </source>
</evidence>
<feature type="transmembrane region" description="Helical" evidence="17">
    <location>
        <begin position="88"/>
        <end position="110"/>
    </location>
</feature>
<keyword evidence="10" id="KW-0411">Iron-sulfur</keyword>
<keyword evidence="7 17" id="KW-1133">Transmembrane helix</keyword>
<dbReference type="Pfam" id="PF19298">
    <property type="entry name" value="KshA_C"/>
    <property type="match status" value="1"/>
</dbReference>
<dbReference type="PANTHER" id="PTHR21266">
    <property type="entry name" value="IRON-SULFUR DOMAIN CONTAINING PROTEIN"/>
    <property type="match status" value="1"/>
</dbReference>
<evidence type="ECO:0000256" key="14">
    <source>
        <dbReference type="ARBA" id="ARBA00026095"/>
    </source>
</evidence>
<feature type="non-terminal residue" evidence="19">
    <location>
        <position position="525"/>
    </location>
</feature>
<evidence type="ECO:0000256" key="16">
    <source>
        <dbReference type="ARBA" id="ARBA00049548"/>
    </source>
</evidence>
<feature type="domain" description="Rieske" evidence="18">
    <location>
        <begin position="198"/>
        <end position="302"/>
    </location>
</feature>
<dbReference type="GO" id="GO:0170056">
    <property type="term" value="F:cholesterol 7-desaturase [NAD(P)H] activity"/>
    <property type="evidence" value="ECO:0007669"/>
    <property type="project" value="UniProtKB-EC"/>
</dbReference>
<dbReference type="Pfam" id="PF00355">
    <property type="entry name" value="Rieske"/>
    <property type="match status" value="1"/>
</dbReference>
<reference evidence="19 20" key="1">
    <citation type="submission" date="2013-11" db="EMBL/GenBank/DDBJ databases">
        <title>Genome sequencing of Stegodyphus mimosarum.</title>
        <authorList>
            <person name="Bechsgaard J."/>
        </authorList>
    </citation>
    <scope>NUCLEOTIDE SEQUENCE [LARGE SCALE GENOMIC DNA]</scope>
</reference>
<evidence type="ECO:0000256" key="8">
    <source>
        <dbReference type="ARBA" id="ARBA00023002"/>
    </source>
</evidence>
<dbReference type="OrthoDB" id="6428779at2759"/>
<evidence type="ECO:0000256" key="10">
    <source>
        <dbReference type="ARBA" id="ARBA00023014"/>
    </source>
</evidence>
<keyword evidence="4 17" id="KW-0812">Transmembrane</keyword>
<dbReference type="OMA" id="TYFGPAY"/>
<name>A0A087TW47_STEMI</name>
<organism evidence="19 20">
    <name type="scientific">Stegodyphus mimosarum</name>
    <name type="common">African social velvet spider</name>
    <dbReference type="NCBI Taxonomy" id="407821"/>
    <lineage>
        <taxon>Eukaryota</taxon>
        <taxon>Metazoa</taxon>
        <taxon>Ecdysozoa</taxon>
        <taxon>Arthropoda</taxon>
        <taxon>Chelicerata</taxon>
        <taxon>Arachnida</taxon>
        <taxon>Araneae</taxon>
        <taxon>Araneomorphae</taxon>
        <taxon>Entelegynae</taxon>
        <taxon>Eresoidea</taxon>
        <taxon>Eresidae</taxon>
        <taxon>Stegodyphus</taxon>
    </lineage>
</organism>
<dbReference type="EC" id="1.14.19.21" evidence="14"/>
<evidence type="ECO:0000256" key="7">
    <source>
        <dbReference type="ARBA" id="ARBA00022989"/>
    </source>
</evidence>
<keyword evidence="20" id="KW-1185">Reference proteome</keyword>